<dbReference type="GO" id="GO:0008168">
    <property type="term" value="F:methyltransferase activity"/>
    <property type="evidence" value="ECO:0007669"/>
    <property type="project" value="InterPro"/>
</dbReference>
<evidence type="ECO:0000313" key="3">
    <source>
        <dbReference type="Proteomes" id="UP001148786"/>
    </source>
</evidence>
<dbReference type="SUPFAM" id="SSF53335">
    <property type="entry name" value="S-adenosyl-L-methionine-dependent methyltransferases"/>
    <property type="match status" value="1"/>
</dbReference>
<keyword evidence="3" id="KW-1185">Reference proteome</keyword>
<dbReference type="PROSITE" id="PS51683">
    <property type="entry name" value="SAM_OMT_II"/>
    <property type="match status" value="1"/>
</dbReference>
<dbReference type="EMBL" id="JANKHO010003252">
    <property type="protein sequence ID" value="KAJ3484984.1"/>
    <property type="molecule type" value="Genomic_DNA"/>
</dbReference>
<organism evidence="2 3">
    <name type="scientific">Agrocybe chaxingu</name>
    <dbReference type="NCBI Taxonomy" id="84603"/>
    <lineage>
        <taxon>Eukaryota</taxon>
        <taxon>Fungi</taxon>
        <taxon>Dikarya</taxon>
        <taxon>Basidiomycota</taxon>
        <taxon>Agaricomycotina</taxon>
        <taxon>Agaricomycetes</taxon>
        <taxon>Agaricomycetidae</taxon>
        <taxon>Agaricales</taxon>
        <taxon>Agaricineae</taxon>
        <taxon>Strophariaceae</taxon>
        <taxon>Agrocybe</taxon>
    </lineage>
</organism>
<dbReference type="OrthoDB" id="2410195at2759"/>
<evidence type="ECO:0008006" key="4">
    <source>
        <dbReference type="Google" id="ProtNLM"/>
    </source>
</evidence>
<dbReference type="PANTHER" id="PTHR43712">
    <property type="entry name" value="PUTATIVE (AFU_ORTHOLOGUE AFUA_4G14580)-RELATED"/>
    <property type="match status" value="1"/>
</dbReference>
<dbReference type="Gene3D" id="3.40.50.150">
    <property type="entry name" value="Vaccinia Virus protein VP39"/>
    <property type="match status" value="1"/>
</dbReference>
<evidence type="ECO:0000256" key="1">
    <source>
        <dbReference type="SAM" id="MobiDB-lite"/>
    </source>
</evidence>
<dbReference type="AlphaFoldDB" id="A0A9W8MML4"/>
<reference evidence="2" key="1">
    <citation type="submission" date="2022-07" db="EMBL/GenBank/DDBJ databases">
        <title>Genome Sequence of Agrocybe chaxingu.</title>
        <authorList>
            <person name="Buettner E."/>
        </authorList>
    </citation>
    <scope>NUCLEOTIDE SEQUENCE</scope>
    <source>
        <strain evidence="2">MP-N11</strain>
    </source>
</reference>
<feature type="region of interest" description="Disordered" evidence="1">
    <location>
        <begin position="250"/>
        <end position="279"/>
    </location>
</feature>
<evidence type="ECO:0000313" key="2">
    <source>
        <dbReference type="EMBL" id="KAJ3484984.1"/>
    </source>
</evidence>
<proteinExistence type="predicted"/>
<gene>
    <name evidence="2" type="ORF">NLJ89_g11938</name>
</gene>
<feature type="region of interest" description="Disordered" evidence="1">
    <location>
        <begin position="176"/>
        <end position="196"/>
    </location>
</feature>
<sequence>MSRTARIDGQEPIEEAAVFLLRVVLHDWPNDLARRILFHLREAATPDTKLLIADFVLPLACPDNVGSTEGGKGSGLEEVEGAESILAPSPLLANLGKASANVYWMDMTMQVMFNAQERTLRETVALARSAGWKVVKVTKATGSLFGHIFAVPVGIPPETIEEQNILVVPSIDGFGASSPSPPAEGELSRPGPSNFSMLKDRREEMEQSVKAKQYRRDMEMAGRASSRCGTPTFGSRMRLSSVDEALSRFGGGVGRSRGTSRNISTPFGSTFGRPPPPPPSLLKPALSLSSSLNLAAESIRTSFISCEEVFFGVESGG</sequence>
<dbReference type="InterPro" id="IPR029063">
    <property type="entry name" value="SAM-dependent_MTases_sf"/>
</dbReference>
<comment type="caution">
    <text evidence="2">The sequence shown here is derived from an EMBL/GenBank/DDBJ whole genome shotgun (WGS) entry which is preliminary data.</text>
</comment>
<name>A0A9W8MML4_9AGAR</name>
<dbReference type="PANTHER" id="PTHR43712:SF2">
    <property type="entry name" value="O-METHYLTRANSFERASE CICE"/>
    <property type="match status" value="1"/>
</dbReference>
<accession>A0A9W8MML4</accession>
<feature type="region of interest" description="Disordered" evidence="1">
    <location>
        <begin position="211"/>
        <end position="234"/>
    </location>
</feature>
<feature type="compositionally biased region" description="Basic and acidic residues" evidence="1">
    <location>
        <begin position="211"/>
        <end position="220"/>
    </location>
</feature>
<dbReference type="InterPro" id="IPR016461">
    <property type="entry name" value="COMT-like"/>
</dbReference>
<dbReference type="Proteomes" id="UP001148786">
    <property type="component" value="Unassembled WGS sequence"/>
</dbReference>
<protein>
    <recommendedName>
        <fullName evidence="4">O-methyltransferase domain-containing protein</fullName>
    </recommendedName>
</protein>